<name>A0AAX3YQ92_RHOOP</name>
<dbReference type="GO" id="GO:0005524">
    <property type="term" value="F:ATP binding"/>
    <property type="evidence" value="ECO:0007669"/>
    <property type="project" value="InterPro"/>
</dbReference>
<dbReference type="AlphaFoldDB" id="A0AAX3YQ92"/>
<dbReference type="SUPFAM" id="SSF52540">
    <property type="entry name" value="P-loop containing nucleoside triphosphate hydrolases"/>
    <property type="match status" value="1"/>
</dbReference>
<proteinExistence type="predicted"/>
<gene>
    <name evidence="2" type="ORF">O4328_39275</name>
    <name evidence="3" type="ORF">Q5707_38345</name>
</gene>
<dbReference type="InterPro" id="IPR050764">
    <property type="entry name" value="CbbQ/NirQ/NorQ/GpvN"/>
</dbReference>
<dbReference type="EMBL" id="CP130954">
    <property type="protein sequence ID" value="WLF51228.1"/>
    <property type="molecule type" value="Genomic_DNA"/>
</dbReference>
<dbReference type="InterPro" id="IPR027417">
    <property type="entry name" value="P-loop_NTPase"/>
</dbReference>
<dbReference type="GO" id="GO:0016887">
    <property type="term" value="F:ATP hydrolysis activity"/>
    <property type="evidence" value="ECO:0007669"/>
    <property type="project" value="InterPro"/>
</dbReference>
<sequence length="420" mass="44397">MLAYGYVGFSAGSGNSSTAAIDLVLLRDGKPRRCHGTIGASTWESAPTGYDSLLDGILQLGTNVEDTRDSAGDPATLPMRAIEIGDTVSDERVPKAFMVQYYKSEDADTQIEKFASVAMEAGTHSAAVDWDSDPDIPDLEPAVVADPDQTYRTPSGDPYLPRMVGGIVDVTVVCAGIDHGWTVGLAGEPGSGKTTLAQVAAPDLLQLTFHGETTVEDIVGRYNPDSTAPSGFAWVDGPLLQAMREGLPFLADELPRAPQEVQSVFLSVCDHRRTYIDTSNPNVGQVDAADGFAVLIAYNPSSGFGIPKALHDRIAFTITVPTDLSTAENLGVPRAFVDAARALMTANDVARAKSQEPVWVPSLRALLKARDIAPVLGTGFAARSLVSACPEPMLRGRVAQELEKQLGLGSGELGELVAES</sequence>
<dbReference type="PANTHER" id="PTHR42759:SF1">
    <property type="entry name" value="MAGNESIUM-CHELATASE SUBUNIT CHLD"/>
    <property type="match status" value="1"/>
</dbReference>
<reference evidence="3" key="2">
    <citation type="submission" date="2023-07" db="EMBL/GenBank/DDBJ databases">
        <title>Genomic analysis of Rhodococcus opacus VOC-14 with glycol ethers degradation activity.</title>
        <authorList>
            <person name="Narkevich D.A."/>
            <person name="Hlushen A.M."/>
            <person name="Akhremchuk A.E."/>
            <person name="Sikolenko M.A."/>
            <person name="Valentovich L.N."/>
        </authorList>
    </citation>
    <scope>NUCLEOTIDE SEQUENCE</scope>
    <source>
        <strain evidence="3">VOC-14</strain>
        <plasmid evidence="3">pRho-VOC14-C342</plasmid>
    </source>
</reference>
<accession>A0AAX3YQ92</accession>
<dbReference type="InterPro" id="IPR011704">
    <property type="entry name" value="ATPase_dyneun-rel_AAA"/>
</dbReference>
<evidence type="ECO:0000313" key="3">
    <source>
        <dbReference type="EMBL" id="WLF51228.1"/>
    </source>
</evidence>
<dbReference type="RefSeq" id="WP_269592580.1">
    <property type="nucleotide sequence ID" value="NZ_CP130954.1"/>
</dbReference>
<geneLocation type="plasmid" evidence="3 5">
    <name>pRho-VOC14-C342</name>
</geneLocation>
<reference evidence="2" key="1">
    <citation type="submission" date="2022-12" db="EMBL/GenBank/DDBJ databases">
        <authorList>
            <person name="Krivoruchko A.V."/>
            <person name="Elkin A."/>
        </authorList>
    </citation>
    <scope>NUCLEOTIDE SEQUENCE</scope>
    <source>
        <strain evidence="2">IEGM 249</strain>
    </source>
</reference>
<dbReference type="Gene3D" id="3.40.50.300">
    <property type="entry name" value="P-loop containing nucleotide triphosphate hydrolases"/>
    <property type="match status" value="1"/>
</dbReference>
<evidence type="ECO:0000259" key="1">
    <source>
        <dbReference type="Pfam" id="PF07728"/>
    </source>
</evidence>
<dbReference type="EMBL" id="JAPWIS010000034">
    <property type="protein sequence ID" value="MCZ4589613.1"/>
    <property type="molecule type" value="Genomic_DNA"/>
</dbReference>
<feature type="domain" description="ATPase dynein-related AAA" evidence="1">
    <location>
        <begin position="185"/>
        <end position="313"/>
    </location>
</feature>
<organism evidence="3 5">
    <name type="scientific">Rhodococcus opacus</name>
    <name type="common">Nocardia opaca</name>
    <dbReference type="NCBI Taxonomy" id="37919"/>
    <lineage>
        <taxon>Bacteria</taxon>
        <taxon>Bacillati</taxon>
        <taxon>Actinomycetota</taxon>
        <taxon>Actinomycetes</taxon>
        <taxon>Mycobacteriales</taxon>
        <taxon>Nocardiaceae</taxon>
        <taxon>Rhodococcus</taxon>
    </lineage>
</organism>
<dbReference type="Proteomes" id="UP001066327">
    <property type="component" value="Unassembled WGS sequence"/>
</dbReference>
<dbReference type="Proteomes" id="UP001231166">
    <property type="component" value="Plasmid pRho-VOC14-C342"/>
</dbReference>
<evidence type="ECO:0000313" key="4">
    <source>
        <dbReference type="Proteomes" id="UP001066327"/>
    </source>
</evidence>
<keyword evidence="3" id="KW-0614">Plasmid</keyword>
<dbReference type="Pfam" id="PF07728">
    <property type="entry name" value="AAA_5"/>
    <property type="match status" value="1"/>
</dbReference>
<dbReference type="PANTHER" id="PTHR42759">
    <property type="entry name" value="MOXR FAMILY PROTEIN"/>
    <property type="match status" value="1"/>
</dbReference>
<evidence type="ECO:0000313" key="5">
    <source>
        <dbReference type="Proteomes" id="UP001231166"/>
    </source>
</evidence>
<protein>
    <submittedName>
        <fullName evidence="3">AAA family ATPase</fullName>
    </submittedName>
</protein>
<evidence type="ECO:0000313" key="2">
    <source>
        <dbReference type="EMBL" id="MCZ4589613.1"/>
    </source>
</evidence>
<keyword evidence="4" id="KW-1185">Reference proteome</keyword>